<reference evidence="1" key="1">
    <citation type="submission" date="2015-04" db="EMBL/GenBank/DDBJ databases">
        <title>The genome sequence of the plant pathogenic Rhizarian Plasmodiophora brassicae reveals insights in its biotrophic life cycle and the origin of chitin synthesis.</title>
        <authorList>
            <person name="Schwelm A."/>
            <person name="Fogelqvist J."/>
            <person name="Knaust A."/>
            <person name="Julke S."/>
            <person name="Lilja T."/>
            <person name="Dhandapani V."/>
            <person name="Bonilla-Rosso G."/>
            <person name="Karlsson M."/>
            <person name="Shevchenko A."/>
            <person name="Choi S.R."/>
            <person name="Kim H.G."/>
            <person name="Park J.Y."/>
            <person name="Lim Y.P."/>
            <person name="Ludwig-Muller J."/>
            <person name="Dixelius C."/>
        </authorList>
    </citation>
    <scope>NUCLEOTIDE SEQUENCE</scope>
    <source>
        <tissue evidence="1">Potato root galls</tissue>
    </source>
</reference>
<evidence type="ECO:0000313" key="1">
    <source>
        <dbReference type="EMBL" id="CRZ04547.1"/>
    </source>
</evidence>
<dbReference type="AlphaFoldDB" id="A0A0H5QS97"/>
<dbReference type="EMBL" id="HACM01004105">
    <property type="protein sequence ID" value="CRZ04547.1"/>
    <property type="molecule type" value="Transcribed_RNA"/>
</dbReference>
<accession>A0A0H5QS97</accession>
<sequence length="142" mass="15993">MGMNRISNTSSLGIRMCCCKERHHRLSDITSHPYNNRNYTTGKATGIMACEIDKKCDPLFGNPLQQHFSVDQFVKVSQNYVMAGFSQRRIIAVSVDVDYPFISSGFVHVVSGLPTLIASIESITILFKYIFTLFLKSYNIGE</sequence>
<protein>
    <submittedName>
        <fullName evidence="1">Uncharacterized protein</fullName>
    </submittedName>
</protein>
<name>A0A0H5QS97_9EUKA</name>
<proteinExistence type="predicted"/>
<organism evidence="1">
    <name type="scientific">Spongospora subterranea</name>
    <dbReference type="NCBI Taxonomy" id="70186"/>
    <lineage>
        <taxon>Eukaryota</taxon>
        <taxon>Sar</taxon>
        <taxon>Rhizaria</taxon>
        <taxon>Endomyxa</taxon>
        <taxon>Phytomyxea</taxon>
        <taxon>Plasmodiophorida</taxon>
        <taxon>Plasmodiophoridae</taxon>
        <taxon>Spongospora</taxon>
    </lineage>
</organism>